<accession>F7XUN7</accession>
<protein>
    <submittedName>
        <fullName evidence="1">Uncharacterized protein</fullName>
    </submittedName>
</protein>
<dbReference type="KEGG" id="mmn:midi_00060"/>
<dbReference type="STRING" id="696127.midi_00060"/>
<name>F7XUN7_MIDMI</name>
<gene>
    <name evidence="1" type="ordered locus">midi_00060</name>
</gene>
<dbReference type="RefSeq" id="WP_013950604.1">
    <property type="nucleotide sequence ID" value="NC_015722.1"/>
</dbReference>
<evidence type="ECO:0000313" key="1">
    <source>
        <dbReference type="EMBL" id="AEI88386.1"/>
    </source>
</evidence>
<sequence>MTFKTLAELNIQLNNIGNHNFNNEKEAIHKLMKEIKLSEAQLHIIPRKSRNLCRGNQDIKYSRG</sequence>
<evidence type="ECO:0000313" key="2">
    <source>
        <dbReference type="Proteomes" id="UP000006639"/>
    </source>
</evidence>
<dbReference type="AlphaFoldDB" id="F7XUN7"/>
<dbReference type="HOGENOM" id="CLU_2862867_0_0_5"/>
<organism evidence="1 2">
    <name type="scientific">Midichloria mitochondrii (strain IricVA)</name>
    <dbReference type="NCBI Taxonomy" id="696127"/>
    <lineage>
        <taxon>Bacteria</taxon>
        <taxon>Pseudomonadati</taxon>
        <taxon>Pseudomonadota</taxon>
        <taxon>Alphaproteobacteria</taxon>
        <taxon>Rickettsiales</taxon>
        <taxon>Candidatus Midichloriaceae</taxon>
        <taxon>Candidatus Midichloria</taxon>
    </lineage>
</organism>
<proteinExistence type="predicted"/>
<keyword evidence="2" id="KW-1185">Reference proteome</keyword>
<reference evidence="1 2" key="1">
    <citation type="journal article" date="2011" name="Mol. Biol. Evol.">
        <title>Phylogenomic evidence for the presence of a flagellum and cbb3 oxidase in the free-living mitochondrial ancestor.</title>
        <authorList>
            <person name="Sassera D."/>
            <person name="Lo N."/>
            <person name="Epis S."/>
            <person name="D'Auria G."/>
            <person name="Montagna M."/>
            <person name="Comandatore F."/>
            <person name="Horner D."/>
            <person name="Pereto J."/>
            <person name="Luciano A.M."/>
            <person name="Franciosi F."/>
            <person name="Ferri E."/>
            <person name="Crotti E."/>
            <person name="Bazzocchi C."/>
            <person name="Daffonchio D."/>
            <person name="Sacchi L."/>
            <person name="Moya A."/>
            <person name="Latorre A."/>
            <person name="Bandi C."/>
        </authorList>
    </citation>
    <scope>NUCLEOTIDE SEQUENCE [LARGE SCALE GENOMIC DNA]</scope>
    <source>
        <strain evidence="1 2">IricVA</strain>
    </source>
</reference>
<dbReference type="EMBL" id="CP002130">
    <property type="protein sequence ID" value="AEI88386.1"/>
    <property type="molecule type" value="Genomic_DNA"/>
</dbReference>
<dbReference type="Proteomes" id="UP000006639">
    <property type="component" value="Chromosome"/>
</dbReference>